<name>A0ABV6S4B1_9SPHN</name>
<keyword evidence="3" id="KW-1185">Reference proteome</keyword>
<dbReference type="InterPro" id="IPR006860">
    <property type="entry name" value="FecR"/>
</dbReference>
<organism evidence="2 3">
    <name type="scientific">Novosphingobium clariflavum</name>
    <dbReference type="NCBI Taxonomy" id="2029884"/>
    <lineage>
        <taxon>Bacteria</taxon>
        <taxon>Pseudomonadati</taxon>
        <taxon>Pseudomonadota</taxon>
        <taxon>Alphaproteobacteria</taxon>
        <taxon>Sphingomonadales</taxon>
        <taxon>Sphingomonadaceae</taxon>
        <taxon>Novosphingobium</taxon>
    </lineage>
</organism>
<accession>A0ABV6S4B1</accession>
<dbReference type="InterPro" id="IPR012373">
    <property type="entry name" value="Ferrdict_sens_TM"/>
</dbReference>
<dbReference type="Gene3D" id="2.60.120.1440">
    <property type="match status" value="1"/>
</dbReference>
<evidence type="ECO:0000259" key="1">
    <source>
        <dbReference type="Pfam" id="PF04773"/>
    </source>
</evidence>
<protein>
    <submittedName>
        <fullName evidence="2">FecR family protein</fullName>
    </submittedName>
</protein>
<dbReference type="PIRSF" id="PIRSF018266">
    <property type="entry name" value="FecR"/>
    <property type="match status" value="1"/>
</dbReference>
<evidence type="ECO:0000313" key="3">
    <source>
        <dbReference type="Proteomes" id="UP001589858"/>
    </source>
</evidence>
<dbReference type="RefSeq" id="WP_267218305.1">
    <property type="nucleotide sequence ID" value="NZ_JAPCWC010000001.1"/>
</dbReference>
<proteinExistence type="predicted"/>
<sequence length="335" mass="35944">MTGADDRAAAFVARMDGEAWSEADEAELQAWLAEDPLRQGLLLQVQAQWYALSAAPAEAGVPLMHDNGEAAPAKPARFARRGLLGGIAASAALVMTGLHWRGGPSVYETKLGEIRRLPLPDGSVMTMNSGSELAVTMAPRSREIELAQGEAWFEVAKDAKRPFVVAAGDVRVRAVGTAFSVRRRETGVEVLVTEGVVETWSTAPAGGPDLHLRLEAGDRATLSAHAVIDYEAGMPTSVDRSLAWRGGMIDLGGRTLYEAANEFNRYNPRQIVIADPRVAREQFDGLFRINDPEGFAEAVKASLGVALDTSNPEVIRISLDTAEENAFSGKDFSAE</sequence>
<reference evidence="2 3" key="1">
    <citation type="submission" date="2024-09" db="EMBL/GenBank/DDBJ databases">
        <authorList>
            <person name="Sun Q."/>
            <person name="Mori K."/>
        </authorList>
    </citation>
    <scope>NUCLEOTIDE SEQUENCE [LARGE SCALE GENOMIC DNA]</scope>
    <source>
        <strain evidence="2 3">CICC 11035S</strain>
    </source>
</reference>
<gene>
    <name evidence="2" type="ORF">ACFFF8_05705</name>
</gene>
<dbReference type="Proteomes" id="UP001589858">
    <property type="component" value="Unassembled WGS sequence"/>
</dbReference>
<feature type="domain" description="FecR protein" evidence="1">
    <location>
        <begin position="106"/>
        <end position="198"/>
    </location>
</feature>
<dbReference type="EMBL" id="JBHLTM010000026">
    <property type="protein sequence ID" value="MFC0684081.1"/>
    <property type="molecule type" value="Genomic_DNA"/>
</dbReference>
<evidence type="ECO:0000313" key="2">
    <source>
        <dbReference type="EMBL" id="MFC0684081.1"/>
    </source>
</evidence>
<dbReference type="PANTHER" id="PTHR30273:SF2">
    <property type="entry name" value="PROTEIN FECR"/>
    <property type="match status" value="1"/>
</dbReference>
<dbReference type="Pfam" id="PF04773">
    <property type="entry name" value="FecR"/>
    <property type="match status" value="1"/>
</dbReference>
<dbReference type="PANTHER" id="PTHR30273">
    <property type="entry name" value="PERIPLASMIC SIGNAL SENSOR AND SIGMA FACTOR ACTIVATOR FECR-RELATED"/>
    <property type="match status" value="1"/>
</dbReference>
<comment type="caution">
    <text evidence="2">The sequence shown here is derived from an EMBL/GenBank/DDBJ whole genome shotgun (WGS) entry which is preliminary data.</text>
</comment>